<sequence>MAGLGFGGWRRGLEGVGFGEWGGGHGVGSSVNRRMEWAVLTLTENATLVIKSITGVEGAPEGAGVRISQDNPADPALAVTTTEAPQPGDQVVEEAGARVFLEHNAASALDDKILDAAVDDKGGVEFLLVPQPGAPTP</sequence>
<dbReference type="SUPFAM" id="SSF89360">
    <property type="entry name" value="HesB-like domain"/>
    <property type="match status" value="1"/>
</dbReference>
<dbReference type="EMBL" id="SODF01000001">
    <property type="protein sequence ID" value="TDW23110.1"/>
    <property type="molecule type" value="Genomic_DNA"/>
</dbReference>
<reference evidence="1 2" key="1">
    <citation type="submission" date="2019-03" db="EMBL/GenBank/DDBJ databases">
        <title>Genomic Encyclopedia of Type Strains, Phase III (KMG-III): the genomes of soil and plant-associated and newly described type strains.</title>
        <authorList>
            <person name="Whitman W."/>
        </authorList>
    </citation>
    <scope>NUCLEOTIDE SEQUENCE [LARGE SCALE GENOMIC DNA]</scope>
    <source>
        <strain evidence="1 2">VKM Ac-2570</strain>
    </source>
</reference>
<accession>A0A4R8A4C8</accession>
<name>A0A4R8A4C8_9ACTN</name>
<evidence type="ECO:0000313" key="1">
    <source>
        <dbReference type="EMBL" id="TDW23110.1"/>
    </source>
</evidence>
<dbReference type="Proteomes" id="UP000295447">
    <property type="component" value="Unassembled WGS sequence"/>
</dbReference>
<proteinExistence type="predicted"/>
<gene>
    <name evidence="1" type="ORF">EV650_1961</name>
</gene>
<organism evidence="1 2">
    <name type="scientific">Kribbella kalugense</name>
    <dbReference type="NCBI Taxonomy" id="2512221"/>
    <lineage>
        <taxon>Bacteria</taxon>
        <taxon>Bacillati</taxon>
        <taxon>Actinomycetota</taxon>
        <taxon>Actinomycetes</taxon>
        <taxon>Propionibacteriales</taxon>
        <taxon>Kribbellaceae</taxon>
        <taxon>Kribbella</taxon>
    </lineage>
</organism>
<protein>
    <submittedName>
        <fullName evidence="1">Fe-S cluster assembly iron-binding protein IscA</fullName>
    </submittedName>
</protein>
<dbReference type="InterPro" id="IPR035903">
    <property type="entry name" value="HesB-like_dom_sf"/>
</dbReference>
<comment type="caution">
    <text evidence="1">The sequence shown here is derived from an EMBL/GenBank/DDBJ whole genome shotgun (WGS) entry which is preliminary data.</text>
</comment>
<dbReference type="AlphaFoldDB" id="A0A4R8A4C8"/>
<evidence type="ECO:0000313" key="2">
    <source>
        <dbReference type="Proteomes" id="UP000295447"/>
    </source>
</evidence>
<keyword evidence="2" id="KW-1185">Reference proteome</keyword>